<dbReference type="SUPFAM" id="SSF51556">
    <property type="entry name" value="Metallo-dependent hydrolases"/>
    <property type="match status" value="1"/>
</dbReference>
<dbReference type="InterPro" id="IPR032466">
    <property type="entry name" value="Metal_Hydrolase"/>
</dbReference>
<keyword evidence="1" id="KW-0378">Hydrolase</keyword>
<dbReference type="CDD" id="cd01301">
    <property type="entry name" value="rDP_like"/>
    <property type="match status" value="1"/>
</dbReference>
<dbReference type="GO" id="GO:0006508">
    <property type="term" value="P:proteolysis"/>
    <property type="evidence" value="ECO:0007669"/>
    <property type="project" value="InterPro"/>
</dbReference>
<accession>A0A3P3XTS9</accession>
<evidence type="ECO:0000313" key="1">
    <source>
        <dbReference type="EMBL" id="SLM19686.1"/>
    </source>
</evidence>
<dbReference type="GO" id="GO:0070573">
    <property type="term" value="F:metallodipeptidase activity"/>
    <property type="evidence" value="ECO:0007669"/>
    <property type="project" value="InterPro"/>
</dbReference>
<dbReference type="Pfam" id="PF01244">
    <property type="entry name" value="Peptidase_M19"/>
    <property type="match status" value="1"/>
</dbReference>
<dbReference type="EC" id="3.4.13.19" evidence="1"/>
<reference evidence="1" key="1">
    <citation type="submission" date="2017-02" db="EMBL/GenBank/DDBJ databases">
        <authorList>
            <person name="Regsiter A."/>
            <person name="William W."/>
        </authorList>
    </citation>
    <scope>NUCLEOTIDE SEQUENCE</scope>
    <source>
        <strain evidence="1">BdmA 4</strain>
    </source>
</reference>
<gene>
    <name evidence="1" type="ORF">SPIRO4BDMA_70108</name>
</gene>
<dbReference type="InterPro" id="IPR000180">
    <property type="entry name" value="Dipep_AS"/>
</dbReference>
<dbReference type="PROSITE" id="PS51365">
    <property type="entry name" value="RENAL_DIPEPTIDASE_2"/>
    <property type="match status" value="1"/>
</dbReference>
<dbReference type="EMBL" id="FWDO01000007">
    <property type="protein sequence ID" value="SLM19686.1"/>
    <property type="molecule type" value="Genomic_DNA"/>
</dbReference>
<name>A0A3P3XTS9_9SPIR</name>
<dbReference type="Gene3D" id="3.20.20.140">
    <property type="entry name" value="Metal-dependent hydrolases"/>
    <property type="match status" value="1"/>
</dbReference>
<proteinExistence type="predicted"/>
<dbReference type="AlphaFoldDB" id="A0A3P3XTS9"/>
<dbReference type="PROSITE" id="PS00869">
    <property type="entry name" value="RENAL_DIPEPTIDASE_1"/>
    <property type="match status" value="1"/>
</dbReference>
<keyword evidence="1" id="KW-0224">Dipeptidase</keyword>
<organism evidence="1">
    <name type="scientific">uncultured spirochete</name>
    <dbReference type="NCBI Taxonomy" id="156406"/>
    <lineage>
        <taxon>Bacteria</taxon>
        <taxon>Pseudomonadati</taxon>
        <taxon>Spirochaetota</taxon>
        <taxon>Spirochaetia</taxon>
        <taxon>Spirochaetales</taxon>
        <taxon>environmental samples</taxon>
    </lineage>
</organism>
<keyword evidence="1" id="KW-0645">Protease</keyword>
<sequence>MAQQQEDFYVVDAHCDTLMSLTGRSMNKEENKYRDFFTDNSKVHIDLPKLFRGHVACQIMAIFLEDEQLPNATEEAMLMIEAFDRLLKNSTGGFSLAKNGADVHRAIAEKNVSALLSIEGAEALGDSLDSLDEFYRRGVRAIGLTWNRRNAFGRGLKAEGDDGLSPLGKQLVERMQDMHMLVDVSHLSEEGFWEVAEIVRGPFIASHANARTVLDHPRNLTDAQIRAIADHGGAIGCVFVPYFVTKDPNDCSLDALMLHVDHIVAAGGIESCAMGSDFDGFKPIDACVIEDAGEFHLIYEALRRNGYSHAEAQKILGANWLRVFDEVLG</sequence>
<dbReference type="InterPro" id="IPR008257">
    <property type="entry name" value="Pept_M19"/>
</dbReference>
<protein>
    <submittedName>
        <fullName evidence="1">Dipeptidase, Metallo peptidase, MEROPS family M19</fullName>
        <ecNumber evidence="1">3.4.13.19</ecNumber>
    </submittedName>
</protein>
<dbReference type="PANTHER" id="PTHR10443">
    <property type="entry name" value="MICROSOMAL DIPEPTIDASE"/>
    <property type="match status" value="1"/>
</dbReference>
<dbReference type="PANTHER" id="PTHR10443:SF12">
    <property type="entry name" value="DIPEPTIDASE"/>
    <property type="match status" value="1"/>
</dbReference>